<feature type="region of interest" description="Disordered" evidence="6">
    <location>
        <begin position="246"/>
        <end position="267"/>
    </location>
</feature>
<comment type="function">
    <text evidence="5">Involved in ribosomal large subunit assembly.</text>
</comment>
<keyword evidence="8" id="KW-1185">Reference proteome</keyword>
<reference evidence="7 8" key="1">
    <citation type="submission" date="2019-01" db="EMBL/GenBank/DDBJ databases">
        <title>Nuclear Genome Assembly of the Microalgal Biofuel strain Nannochloropsis salina CCMP1776.</title>
        <authorList>
            <person name="Hovde B."/>
        </authorList>
    </citation>
    <scope>NUCLEOTIDE SEQUENCE [LARGE SCALE GENOMIC DNA]</scope>
    <source>
        <strain evidence="7 8">CCMP1776</strain>
    </source>
</reference>
<dbReference type="OrthoDB" id="28455at2759"/>
<gene>
    <name evidence="7" type="ORF">NSK_000388</name>
</gene>
<comment type="caution">
    <text evidence="7">The sequence shown here is derived from an EMBL/GenBank/DDBJ whole genome shotgun (WGS) entry which is preliminary data.</text>
</comment>
<dbReference type="InterPro" id="IPR007023">
    <property type="entry name" value="Ribosom_reg"/>
</dbReference>
<dbReference type="GO" id="GO:0005634">
    <property type="term" value="C:nucleus"/>
    <property type="evidence" value="ECO:0007669"/>
    <property type="project" value="UniProtKB-SubCell"/>
</dbReference>
<comment type="similarity">
    <text evidence="2 5">Belongs to the RRS1 family.</text>
</comment>
<dbReference type="Proteomes" id="UP000355283">
    <property type="component" value="Unassembled WGS sequence"/>
</dbReference>
<feature type="region of interest" description="Disordered" evidence="6">
    <location>
        <begin position="190"/>
        <end position="213"/>
    </location>
</feature>
<keyword evidence="4 5" id="KW-0539">Nucleus</keyword>
<evidence type="ECO:0000256" key="4">
    <source>
        <dbReference type="ARBA" id="ARBA00023242"/>
    </source>
</evidence>
<keyword evidence="3 5" id="KW-0690">Ribosome biogenesis</keyword>
<dbReference type="AlphaFoldDB" id="A0A4D9DAJ9"/>
<evidence type="ECO:0000256" key="6">
    <source>
        <dbReference type="SAM" id="MobiDB-lite"/>
    </source>
</evidence>
<evidence type="ECO:0000313" key="8">
    <source>
        <dbReference type="Proteomes" id="UP000355283"/>
    </source>
</evidence>
<comment type="subcellular location">
    <subcellularLocation>
        <location evidence="1 5">Nucleus</location>
    </subcellularLocation>
</comment>
<evidence type="ECO:0000256" key="2">
    <source>
        <dbReference type="ARBA" id="ARBA00010077"/>
    </source>
</evidence>
<dbReference type="Pfam" id="PF04939">
    <property type="entry name" value="RRS1"/>
    <property type="match status" value="1"/>
</dbReference>
<evidence type="ECO:0000256" key="5">
    <source>
        <dbReference type="RuleBase" id="RU364132"/>
    </source>
</evidence>
<sequence length="371" mass="39959">MRATAAKVVKAVDVVPGAYNGANSAHKDKADDLLYDLHHLAAVDSHPVDLERFQSDPEKYLWESATFGVQGIVNRLFELPYEQSNTGPVVTLPGATTYLPRAKPLPEARQATRWEKFAKEKGITKKKRSRTVWDEDAQEWRPRWGYKRAKNGVEDAAIVEVKPGEDPNVDPWTQAQEAKSARVAKNLQQQAKNKGMGRGASILAPGTKPGKRVGKREREAMAAATAAGPPAPVYGLPVDLPATKKHVQAPGGPGAASEEGGKAVPKKRGKVAGLKALEVAQQSTASLGKFDAKLAGEPEKKVKKARKVAPVADSKSLVEESKRMNSVLSTVLRPKGTGPGTGKSHVNIDSLEPERAGYSRKKGRGAVKRKK</sequence>
<proteinExistence type="inferred from homology"/>
<dbReference type="GO" id="GO:0042254">
    <property type="term" value="P:ribosome biogenesis"/>
    <property type="evidence" value="ECO:0007669"/>
    <property type="project" value="UniProtKB-KW"/>
</dbReference>
<evidence type="ECO:0000256" key="3">
    <source>
        <dbReference type="ARBA" id="ARBA00022517"/>
    </source>
</evidence>
<dbReference type="EMBL" id="SDOX01000002">
    <property type="protein sequence ID" value="TFJ88034.1"/>
    <property type="molecule type" value="Genomic_DNA"/>
</dbReference>
<feature type="region of interest" description="Disordered" evidence="6">
    <location>
        <begin position="331"/>
        <end position="371"/>
    </location>
</feature>
<organism evidence="7 8">
    <name type="scientific">Nannochloropsis salina CCMP1776</name>
    <dbReference type="NCBI Taxonomy" id="1027361"/>
    <lineage>
        <taxon>Eukaryota</taxon>
        <taxon>Sar</taxon>
        <taxon>Stramenopiles</taxon>
        <taxon>Ochrophyta</taxon>
        <taxon>Eustigmatophyceae</taxon>
        <taxon>Eustigmatales</taxon>
        <taxon>Monodopsidaceae</taxon>
        <taxon>Microchloropsis</taxon>
        <taxon>Microchloropsis salina</taxon>
    </lineage>
</organism>
<evidence type="ECO:0000313" key="7">
    <source>
        <dbReference type="EMBL" id="TFJ88034.1"/>
    </source>
</evidence>
<protein>
    <recommendedName>
        <fullName evidence="5">Ribosome biogenesis regulatory protein</fullName>
    </recommendedName>
</protein>
<feature type="compositionally biased region" description="Basic residues" evidence="6">
    <location>
        <begin position="358"/>
        <end position="371"/>
    </location>
</feature>
<evidence type="ECO:0000256" key="1">
    <source>
        <dbReference type="ARBA" id="ARBA00004123"/>
    </source>
</evidence>
<accession>A0A4D9DAJ9</accession>
<name>A0A4D9DAJ9_9STRA</name>